<evidence type="ECO:0000256" key="3">
    <source>
        <dbReference type="ARBA" id="ARBA00022448"/>
    </source>
</evidence>
<evidence type="ECO:0000256" key="1">
    <source>
        <dbReference type="ARBA" id="ARBA00011028"/>
    </source>
</evidence>
<dbReference type="PANTHER" id="PTHR42953">
    <property type="entry name" value="HIGH-AFFINITY ZINC UPTAKE SYSTEM PROTEIN ZNUA-RELATED"/>
    <property type="match status" value="1"/>
</dbReference>
<feature type="chain" id="PRO_5030963631" description="High-affinity zinc uptake system protein ZnuA" evidence="6">
    <location>
        <begin position="22"/>
        <end position="317"/>
    </location>
</feature>
<keyword evidence="8" id="KW-1185">Reference proteome</keyword>
<dbReference type="PANTHER" id="PTHR42953:SF3">
    <property type="entry name" value="HIGH-AFFINITY ZINC UPTAKE SYSTEM PROTEIN ZNUA"/>
    <property type="match status" value="1"/>
</dbReference>
<keyword evidence="5" id="KW-0864">Zinc transport</keyword>
<evidence type="ECO:0000256" key="4">
    <source>
        <dbReference type="ARBA" id="ARBA00022729"/>
    </source>
</evidence>
<gene>
    <name evidence="7" type="ORF">GGD88_001033</name>
</gene>
<dbReference type="Proteomes" id="UP000555728">
    <property type="component" value="Unassembled WGS sequence"/>
</dbReference>
<dbReference type="GO" id="GO:0006829">
    <property type="term" value="P:zinc ion transport"/>
    <property type="evidence" value="ECO:0007669"/>
    <property type="project" value="UniProtKB-KW"/>
</dbReference>
<feature type="signal peptide" evidence="6">
    <location>
        <begin position="1"/>
        <end position="21"/>
    </location>
</feature>
<dbReference type="InterPro" id="IPR050492">
    <property type="entry name" value="Bact_metal-bind_prot9"/>
</dbReference>
<dbReference type="RefSeq" id="WP_184432399.1">
    <property type="nucleotide sequence ID" value="NZ_JACIGI010000006.1"/>
</dbReference>
<evidence type="ECO:0000256" key="6">
    <source>
        <dbReference type="SAM" id="SignalP"/>
    </source>
</evidence>
<dbReference type="Pfam" id="PF01297">
    <property type="entry name" value="ZnuA"/>
    <property type="match status" value="1"/>
</dbReference>
<dbReference type="FunFam" id="3.40.50.1980:FF:000028">
    <property type="entry name" value="High-affinity zinc uptake system protein znuA"/>
    <property type="match status" value="1"/>
</dbReference>
<keyword evidence="4 6" id="KW-0732">Signal</keyword>
<comment type="caution">
    <text evidence="7">The sequence shown here is derived from an EMBL/GenBank/DDBJ whole genome shotgun (WGS) entry which is preliminary data.</text>
</comment>
<evidence type="ECO:0000256" key="2">
    <source>
        <dbReference type="ARBA" id="ARBA00015915"/>
    </source>
</evidence>
<evidence type="ECO:0000313" key="8">
    <source>
        <dbReference type="Proteomes" id="UP000555728"/>
    </source>
</evidence>
<keyword evidence="3" id="KW-0813">Transport</keyword>
<reference evidence="7 8" key="1">
    <citation type="submission" date="2020-08" db="EMBL/GenBank/DDBJ databases">
        <title>Genome sequencing of Purple Non-Sulfur Bacteria from various extreme environments.</title>
        <authorList>
            <person name="Mayer M."/>
        </authorList>
    </citation>
    <scope>NUCLEOTIDE SEQUENCE [LARGE SCALE GENOMIC DNA]</scope>
    <source>
        <strain evidence="7 8">JA135</strain>
    </source>
</reference>
<name>A0A7W6WJJ2_9PROT</name>
<accession>A0A7W6WJJ2</accession>
<dbReference type="AlphaFoldDB" id="A0A7W6WJJ2"/>
<proteinExistence type="inferred from homology"/>
<sequence>MRRACGLAFGLLLIVTGGAAAAQPAVVASIPPIHALVAGVMAGVGTPHLVVRGGQSPHSYSLRPSDARAIETADVVVWVGPDLEAFLAGPLDSLATNARVVALAEVDGLTRLPTRGGGVFDHADHAAADADHDHGHDHGRDHDHGAMDMHLWLDPVNARAMVGAIAAGLAAADPDHAAAYRANADALRARIDALIAEVEALLAPVASAPFLVFHDAYQYFEHRFGVDAVGTITVSPAAIPGAARIAEIRTAVRDSGAVCVFAEPQFEPRLVRVVTEGTAARTGTLDPLGADLEPGPGLYEALIRGLAESMRSCLAGE</sequence>
<dbReference type="Gene3D" id="3.40.50.1980">
    <property type="entry name" value="Nitrogenase molybdenum iron protein domain"/>
    <property type="match status" value="2"/>
</dbReference>
<keyword evidence="5" id="KW-0406">Ion transport</keyword>
<evidence type="ECO:0000313" key="7">
    <source>
        <dbReference type="EMBL" id="MBB4285316.1"/>
    </source>
</evidence>
<evidence type="ECO:0000256" key="5">
    <source>
        <dbReference type="ARBA" id="ARBA00022906"/>
    </source>
</evidence>
<dbReference type="InterPro" id="IPR006127">
    <property type="entry name" value="ZnuA-like"/>
</dbReference>
<comment type="similarity">
    <text evidence="1">Belongs to the bacterial solute-binding protein 9 family.</text>
</comment>
<dbReference type="GO" id="GO:0046872">
    <property type="term" value="F:metal ion binding"/>
    <property type="evidence" value="ECO:0007669"/>
    <property type="project" value="InterPro"/>
</dbReference>
<keyword evidence="5" id="KW-0862">Zinc</keyword>
<dbReference type="EMBL" id="JACIGI010000006">
    <property type="protein sequence ID" value="MBB4285316.1"/>
    <property type="molecule type" value="Genomic_DNA"/>
</dbReference>
<protein>
    <recommendedName>
        <fullName evidence="2">High-affinity zinc uptake system protein ZnuA</fullName>
    </recommendedName>
</protein>
<organism evidence="7 8">
    <name type="scientific">Roseospira goensis</name>
    <dbReference type="NCBI Taxonomy" id="391922"/>
    <lineage>
        <taxon>Bacteria</taxon>
        <taxon>Pseudomonadati</taxon>
        <taxon>Pseudomonadota</taxon>
        <taxon>Alphaproteobacteria</taxon>
        <taxon>Rhodospirillales</taxon>
        <taxon>Rhodospirillaceae</taxon>
        <taxon>Roseospira</taxon>
    </lineage>
</organism>
<dbReference type="SUPFAM" id="SSF53807">
    <property type="entry name" value="Helical backbone' metal receptor"/>
    <property type="match status" value="1"/>
</dbReference>